<dbReference type="AlphaFoldDB" id="A0A1B2I581"/>
<reference evidence="2" key="1">
    <citation type="submission" date="2016-08" db="EMBL/GenBank/DDBJ databases">
        <title>Complete genome of Cloacibacillus porcorum.</title>
        <authorList>
            <person name="Looft T."/>
            <person name="Bayles D.O."/>
            <person name="Alt D.P."/>
        </authorList>
    </citation>
    <scope>NUCLEOTIDE SEQUENCE [LARGE SCALE GENOMIC DNA]</scope>
    <source>
        <strain evidence="2">CL-84</strain>
    </source>
</reference>
<dbReference type="CDD" id="cd10936">
    <property type="entry name" value="CE4_DAC2"/>
    <property type="match status" value="1"/>
</dbReference>
<feature type="region of interest" description="Disordered" evidence="1">
    <location>
        <begin position="77"/>
        <end position="99"/>
    </location>
</feature>
<dbReference type="InterPro" id="IPR006837">
    <property type="entry name" value="Divergent_DAC"/>
</dbReference>
<organism evidence="2 3">
    <name type="scientific">Cloacibacillus porcorum</name>
    <dbReference type="NCBI Taxonomy" id="1197717"/>
    <lineage>
        <taxon>Bacteria</taxon>
        <taxon>Thermotogati</taxon>
        <taxon>Synergistota</taxon>
        <taxon>Synergistia</taxon>
        <taxon>Synergistales</taxon>
        <taxon>Synergistaceae</taxon>
        <taxon>Cloacibacillus</taxon>
    </lineage>
</organism>
<evidence type="ECO:0000313" key="2">
    <source>
        <dbReference type="EMBL" id="ANZ45120.1"/>
    </source>
</evidence>
<evidence type="ECO:0000313" key="3">
    <source>
        <dbReference type="Proteomes" id="UP000093044"/>
    </source>
</evidence>
<dbReference type="STRING" id="1197717.BED41_08565"/>
<dbReference type="RefSeq" id="WP_066744871.1">
    <property type="nucleotide sequence ID" value="NZ_CP016757.1"/>
</dbReference>
<sequence>MGKHYRKEGSGGSRVIRLALLLLLIAALIYVVAGRLGAPVAEKSQDSGTVAVSADSSADAKLKDREPSASADVAVVSLDTPKKEKEDSPASKKSPVDEKYGGPVPLLALIVDDGGGQIEYTKRVAALDIPLTWAIMPYLRHSKDTLALAESKGIPCLLHLPMQAEIDKDSSQYIIGKGMGAAEVRQKTAAALDSLPGVVGINNHRGSLATADAKLMEPVMAELKERGLLFVDSRTSGRSVAYQTAVAAGVPSVQNRGFLDNTADKNAIAARFREIVKNAQRRGSLVVICHFRPSTVMFLEELNKNYKELPVKLVTIPEMFKLMKDNSAELEGGI</sequence>
<dbReference type="Gene3D" id="3.20.20.370">
    <property type="entry name" value="Glycoside hydrolase/deacetylase"/>
    <property type="match status" value="1"/>
</dbReference>
<name>A0A1B2I581_9BACT</name>
<dbReference type="GO" id="GO:0005975">
    <property type="term" value="P:carbohydrate metabolic process"/>
    <property type="evidence" value="ECO:0007669"/>
    <property type="project" value="InterPro"/>
</dbReference>
<evidence type="ECO:0000256" key="1">
    <source>
        <dbReference type="SAM" id="MobiDB-lite"/>
    </source>
</evidence>
<dbReference type="SUPFAM" id="SSF88713">
    <property type="entry name" value="Glycoside hydrolase/deacetylase"/>
    <property type="match status" value="1"/>
</dbReference>
<dbReference type="KEGG" id="cpor:BED41_08565"/>
<accession>A0A1B2I581</accession>
<dbReference type="PANTHER" id="PTHR30105">
    <property type="entry name" value="UNCHARACTERIZED YIBQ-RELATED"/>
    <property type="match status" value="1"/>
</dbReference>
<proteinExistence type="predicted"/>
<evidence type="ECO:0008006" key="4">
    <source>
        <dbReference type="Google" id="ProtNLM"/>
    </source>
</evidence>
<dbReference type="EMBL" id="CP016757">
    <property type="protein sequence ID" value="ANZ45120.1"/>
    <property type="molecule type" value="Genomic_DNA"/>
</dbReference>
<protein>
    <recommendedName>
        <fullName evidence="4">Divergent polysaccharide deacetylase</fullName>
    </recommendedName>
</protein>
<dbReference type="Proteomes" id="UP000093044">
    <property type="component" value="Chromosome"/>
</dbReference>
<feature type="compositionally biased region" description="Basic and acidic residues" evidence="1">
    <location>
        <begin position="80"/>
        <end position="99"/>
    </location>
</feature>
<dbReference type="PANTHER" id="PTHR30105:SF2">
    <property type="entry name" value="DIVERGENT POLYSACCHARIDE DEACETYLASE SUPERFAMILY"/>
    <property type="match status" value="1"/>
</dbReference>
<dbReference type="GeneID" id="83057900"/>
<gene>
    <name evidence="2" type="ORF">BED41_08565</name>
</gene>
<dbReference type="InterPro" id="IPR011330">
    <property type="entry name" value="Glyco_hydro/deAcase_b/a-brl"/>
</dbReference>
<dbReference type="Pfam" id="PF04748">
    <property type="entry name" value="Polysacc_deac_2"/>
    <property type="match status" value="1"/>
</dbReference>
<keyword evidence="3" id="KW-1185">Reference proteome</keyword>
<dbReference type="OrthoDB" id="9784811at2"/>